<protein>
    <submittedName>
        <fullName evidence="2">Uncharacterized protein</fullName>
    </submittedName>
</protein>
<dbReference type="RefSeq" id="WP_114098718.1">
    <property type="nucleotide sequence ID" value="NZ_JPWI01000009.1"/>
</dbReference>
<evidence type="ECO:0000313" key="2">
    <source>
        <dbReference type="EMBL" id="RCK44563.1"/>
    </source>
</evidence>
<feature type="transmembrane region" description="Helical" evidence="1">
    <location>
        <begin position="47"/>
        <end position="69"/>
    </location>
</feature>
<dbReference type="AlphaFoldDB" id="A0A367WSZ3"/>
<dbReference type="EMBL" id="JPWI01000009">
    <property type="protein sequence ID" value="RCK44563.1"/>
    <property type="molecule type" value="Genomic_DNA"/>
</dbReference>
<keyword evidence="1" id="KW-0812">Transmembrane</keyword>
<keyword evidence="1" id="KW-1133">Transmembrane helix</keyword>
<sequence>MSLWFTIKFLAGIFAFCFGVAFVFGGWGPTRFISEIVQFPVQLFEILISAKLIVVGYWFLSGIVMIGYIRERKNRSERS</sequence>
<organism evidence="2 3">
    <name type="scientific">Thalassospira profundimaris</name>
    <dbReference type="NCBI Taxonomy" id="502049"/>
    <lineage>
        <taxon>Bacteria</taxon>
        <taxon>Pseudomonadati</taxon>
        <taxon>Pseudomonadota</taxon>
        <taxon>Alphaproteobacteria</taxon>
        <taxon>Rhodospirillales</taxon>
        <taxon>Thalassospiraceae</taxon>
        <taxon>Thalassospira</taxon>
    </lineage>
</organism>
<feature type="transmembrane region" description="Helical" evidence="1">
    <location>
        <begin position="7"/>
        <end position="27"/>
    </location>
</feature>
<gene>
    <name evidence="2" type="ORF">TH30_14390</name>
</gene>
<accession>A0A367WSZ3</accession>
<dbReference type="Proteomes" id="UP000252255">
    <property type="component" value="Unassembled WGS sequence"/>
</dbReference>
<comment type="caution">
    <text evidence="2">The sequence shown here is derived from an EMBL/GenBank/DDBJ whole genome shotgun (WGS) entry which is preliminary data.</text>
</comment>
<evidence type="ECO:0000313" key="3">
    <source>
        <dbReference type="Proteomes" id="UP000252255"/>
    </source>
</evidence>
<name>A0A367WSZ3_9PROT</name>
<proteinExistence type="predicted"/>
<keyword evidence="1" id="KW-0472">Membrane</keyword>
<reference evidence="2 3" key="1">
    <citation type="submission" date="2014-07" db="EMBL/GenBank/DDBJ databases">
        <title>Draft genome sequence of Thalassospira profundimaris PR54-5.</title>
        <authorList>
            <person name="Lai Q."/>
            <person name="Shao Z."/>
        </authorList>
    </citation>
    <scope>NUCLEOTIDE SEQUENCE [LARGE SCALE GENOMIC DNA]</scope>
    <source>
        <strain evidence="2 3">PR54-5</strain>
    </source>
</reference>
<evidence type="ECO:0000256" key="1">
    <source>
        <dbReference type="SAM" id="Phobius"/>
    </source>
</evidence>